<evidence type="ECO:0000256" key="8">
    <source>
        <dbReference type="SAM" id="Phobius"/>
    </source>
</evidence>
<evidence type="ECO:0000313" key="11">
    <source>
        <dbReference type="Proteomes" id="UP000316726"/>
    </source>
</evidence>
<keyword evidence="11" id="KW-1185">Reference proteome</keyword>
<dbReference type="AlphaFoldDB" id="A0A5B8MQJ5"/>
<dbReference type="STRING" id="1764295.A0A5B8MQJ5"/>
<protein>
    <submittedName>
        <fullName evidence="10">Guanylate cyclase</fullName>
    </submittedName>
</protein>
<evidence type="ECO:0000256" key="7">
    <source>
        <dbReference type="SAM" id="MobiDB-lite"/>
    </source>
</evidence>
<organism evidence="10 11">
    <name type="scientific">Chloropicon primus</name>
    <dbReference type="NCBI Taxonomy" id="1764295"/>
    <lineage>
        <taxon>Eukaryota</taxon>
        <taxon>Viridiplantae</taxon>
        <taxon>Chlorophyta</taxon>
        <taxon>Chloropicophyceae</taxon>
        <taxon>Chloropicales</taxon>
        <taxon>Chloropicaceae</taxon>
        <taxon>Chloropicon</taxon>
    </lineage>
</organism>
<dbReference type="GO" id="GO:0004383">
    <property type="term" value="F:guanylate cyclase activity"/>
    <property type="evidence" value="ECO:0007669"/>
    <property type="project" value="TreeGrafter"/>
</dbReference>
<feature type="domain" description="Guanylate cyclase" evidence="9">
    <location>
        <begin position="421"/>
        <end position="568"/>
    </location>
</feature>
<dbReference type="PROSITE" id="PS50125">
    <property type="entry name" value="GUANYLATE_CYCLASE_2"/>
    <property type="match status" value="1"/>
</dbReference>
<feature type="compositionally biased region" description="Polar residues" evidence="7">
    <location>
        <begin position="13"/>
        <end position="22"/>
    </location>
</feature>
<dbReference type="SUPFAM" id="SSF55073">
    <property type="entry name" value="Nucleotide cyclase"/>
    <property type="match status" value="1"/>
</dbReference>
<evidence type="ECO:0000256" key="6">
    <source>
        <dbReference type="ARBA" id="ARBA00023239"/>
    </source>
</evidence>
<dbReference type="SMART" id="SM00044">
    <property type="entry name" value="CYCc"/>
    <property type="match status" value="1"/>
</dbReference>
<evidence type="ECO:0000256" key="4">
    <source>
        <dbReference type="ARBA" id="ARBA00022989"/>
    </source>
</evidence>
<feature type="transmembrane region" description="Helical" evidence="8">
    <location>
        <begin position="290"/>
        <end position="311"/>
    </location>
</feature>
<feature type="transmembrane region" description="Helical" evidence="8">
    <location>
        <begin position="331"/>
        <end position="352"/>
    </location>
</feature>
<evidence type="ECO:0000256" key="2">
    <source>
        <dbReference type="ARBA" id="ARBA00022692"/>
    </source>
</evidence>
<evidence type="ECO:0000259" key="9">
    <source>
        <dbReference type="PROSITE" id="PS50125"/>
    </source>
</evidence>
<feature type="transmembrane region" description="Helical" evidence="8">
    <location>
        <begin position="133"/>
        <end position="150"/>
    </location>
</feature>
<keyword evidence="3" id="KW-0547">Nucleotide-binding</keyword>
<evidence type="ECO:0000256" key="5">
    <source>
        <dbReference type="ARBA" id="ARBA00023136"/>
    </source>
</evidence>
<keyword evidence="5 8" id="KW-0472">Membrane</keyword>
<dbReference type="Proteomes" id="UP000316726">
    <property type="component" value="Chromosome 9"/>
</dbReference>
<gene>
    <name evidence="10" type="ORF">A3770_09p54960</name>
</gene>
<dbReference type="GO" id="GO:0000166">
    <property type="term" value="F:nucleotide binding"/>
    <property type="evidence" value="ECO:0007669"/>
    <property type="project" value="UniProtKB-KW"/>
</dbReference>
<dbReference type="InterPro" id="IPR001054">
    <property type="entry name" value="A/G_cyclase"/>
</dbReference>
<proteinExistence type="predicted"/>
<dbReference type="GO" id="GO:0001653">
    <property type="term" value="F:peptide receptor activity"/>
    <property type="evidence" value="ECO:0007669"/>
    <property type="project" value="TreeGrafter"/>
</dbReference>
<comment type="subcellular location">
    <subcellularLocation>
        <location evidence="1">Membrane</location>
    </subcellularLocation>
</comment>
<evidence type="ECO:0000256" key="3">
    <source>
        <dbReference type="ARBA" id="ARBA00022741"/>
    </source>
</evidence>
<feature type="region of interest" description="Disordered" evidence="7">
    <location>
        <begin position="1"/>
        <end position="46"/>
    </location>
</feature>
<dbReference type="EMBL" id="CP031042">
    <property type="protein sequence ID" value="QDZ22978.1"/>
    <property type="molecule type" value="Genomic_DNA"/>
</dbReference>
<keyword evidence="2 8" id="KW-0812">Transmembrane</keyword>
<name>A0A5B8MQJ5_9CHLO</name>
<dbReference type="PANTHER" id="PTHR11920">
    <property type="entry name" value="GUANYLYL CYCLASE"/>
    <property type="match status" value="1"/>
</dbReference>
<reference evidence="10 11" key="1">
    <citation type="submission" date="2018-07" db="EMBL/GenBank/DDBJ databases">
        <title>The complete nuclear genome of the prasinophyte Chloropicon primus (CCMP1205).</title>
        <authorList>
            <person name="Pombert J.-F."/>
            <person name="Otis C."/>
            <person name="Turmel M."/>
            <person name="Lemieux C."/>
        </authorList>
    </citation>
    <scope>NUCLEOTIDE SEQUENCE [LARGE SCALE GENOMIC DNA]</scope>
    <source>
        <strain evidence="10 11">CCMP1205</strain>
    </source>
</reference>
<dbReference type="GO" id="GO:0005886">
    <property type="term" value="C:plasma membrane"/>
    <property type="evidence" value="ECO:0007669"/>
    <property type="project" value="TreeGrafter"/>
</dbReference>
<dbReference type="CDD" id="cd07302">
    <property type="entry name" value="CHD"/>
    <property type="match status" value="1"/>
</dbReference>
<keyword evidence="4 8" id="KW-1133">Transmembrane helix</keyword>
<accession>A0A5B8MQJ5</accession>
<dbReference type="GO" id="GO:0004016">
    <property type="term" value="F:adenylate cyclase activity"/>
    <property type="evidence" value="ECO:0007669"/>
    <property type="project" value="TreeGrafter"/>
</dbReference>
<dbReference type="OrthoDB" id="532905at2759"/>
<evidence type="ECO:0000313" key="10">
    <source>
        <dbReference type="EMBL" id="QDZ22978.1"/>
    </source>
</evidence>
<dbReference type="GO" id="GO:0007168">
    <property type="term" value="P:receptor guanylyl cyclase signaling pathway"/>
    <property type="evidence" value="ECO:0007669"/>
    <property type="project" value="TreeGrafter"/>
</dbReference>
<dbReference type="InterPro" id="IPR050401">
    <property type="entry name" value="Cyclic_nucleotide_synthase"/>
</dbReference>
<dbReference type="InterPro" id="IPR029787">
    <property type="entry name" value="Nucleotide_cyclase"/>
</dbReference>
<feature type="transmembrane region" description="Helical" evidence="8">
    <location>
        <begin position="197"/>
        <end position="221"/>
    </location>
</feature>
<dbReference type="Gene3D" id="3.30.70.1230">
    <property type="entry name" value="Nucleotide cyclase"/>
    <property type="match status" value="1"/>
</dbReference>
<feature type="transmembrane region" description="Helical" evidence="8">
    <location>
        <begin position="261"/>
        <end position="283"/>
    </location>
</feature>
<evidence type="ECO:0000256" key="1">
    <source>
        <dbReference type="ARBA" id="ARBA00004370"/>
    </source>
</evidence>
<sequence length="619" mass="69051">MGSRSKEEEDSPSGGSELTTARFTRIVNESWGEESSSESEDGKGLPRASLRMLLTTSAAAAAGEEEEAKDSDSMTRVAKDFYKGLYLGAGGRGVDIIDDEVYKQHTKWCGLKFKGDGVEEAFRNNLAELCKDAVYKGYLLQLGVILFFVLQSGLMEFYRSAFCTKQVAVAPGGTGEAFCQNMFLLEEEQVEDFAFQYMSFFVIMTAVLFVFNLGGIILHWIAHRRLPREKKFAATWIVFSVYAAELAFITITILVGKKDWYLWPILLFLAYVALFTICLWFTGTLFLQNCALFVGGGVLYFALSIPIVTSFARGAGEDGWQSVRAFMQTVLYLNMAPMNFLFCFILLFGSWIDEQMCRRRFLAKVMISYQDRRIIREKERIKTLQKKLLENLLPPCILKGLMRVDNLSDLRDLSSKHYGVSIMFADVVGFTTMSSTVEPLLVMSFLNELFYTFDNVCDDFNVYKVETVGDCYVAAVGVVTGSIMTSASNVEHDQALTSASQFNTTQMIAFAKATMRSAKDVDCPSGAGARPALRVGIHTGPCMSGIVGTKNLRFCLFGDAMNTAARMEQKGLPDCIHTTQDVVDLVPGEPWERLAKMEVKGKGKMQTYLLSTRNPSLLR</sequence>
<keyword evidence="6" id="KW-0456">Lyase</keyword>
<dbReference type="Pfam" id="PF00211">
    <property type="entry name" value="Guanylate_cyc"/>
    <property type="match status" value="1"/>
</dbReference>
<dbReference type="PANTHER" id="PTHR11920:SF335">
    <property type="entry name" value="GUANYLATE CYCLASE"/>
    <property type="match status" value="1"/>
</dbReference>
<dbReference type="GO" id="GO:0035556">
    <property type="term" value="P:intracellular signal transduction"/>
    <property type="evidence" value="ECO:0007669"/>
    <property type="project" value="InterPro"/>
</dbReference>
<feature type="transmembrane region" description="Helical" evidence="8">
    <location>
        <begin position="233"/>
        <end position="255"/>
    </location>
</feature>